<feature type="signal peptide" evidence="2">
    <location>
        <begin position="1"/>
        <end position="31"/>
    </location>
</feature>
<dbReference type="STRING" id="441119.SAMN04488047_106192"/>
<reference evidence="3 4" key="1">
    <citation type="submission" date="2016-10" db="EMBL/GenBank/DDBJ databases">
        <authorList>
            <person name="de Groot N.N."/>
        </authorList>
    </citation>
    <scope>NUCLEOTIDE SEQUENCE [LARGE SCALE GENOMIC DNA]</scope>
    <source>
        <strain evidence="3 4">DSM 19547</strain>
    </source>
</reference>
<protein>
    <submittedName>
        <fullName evidence="3">Formate dehydrogenase region TAT target</fullName>
    </submittedName>
</protein>
<dbReference type="PROSITE" id="PS51318">
    <property type="entry name" value="TAT"/>
    <property type="match status" value="1"/>
</dbReference>
<evidence type="ECO:0000256" key="1">
    <source>
        <dbReference type="SAM" id="MobiDB-lite"/>
    </source>
</evidence>
<dbReference type="Proteomes" id="UP000199356">
    <property type="component" value="Unassembled WGS sequence"/>
</dbReference>
<accession>A0A1I5QDP0</accession>
<evidence type="ECO:0000256" key="2">
    <source>
        <dbReference type="SAM" id="SignalP"/>
    </source>
</evidence>
<keyword evidence="4" id="KW-1185">Reference proteome</keyword>
<dbReference type="AlphaFoldDB" id="A0A1I5QDP0"/>
<name>A0A1I5QDP0_9RHOB</name>
<keyword evidence="2" id="KW-0732">Signal</keyword>
<dbReference type="InterPro" id="IPR006311">
    <property type="entry name" value="TAT_signal"/>
</dbReference>
<organism evidence="3 4">
    <name type="scientific">Tranquillimonas alkanivorans</name>
    <dbReference type="NCBI Taxonomy" id="441119"/>
    <lineage>
        <taxon>Bacteria</taxon>
        <taxon>Pseudomonadati</taxon>
        <taxon>Pseudomonadota</taxon>
        <taxon>Alphaproteobacteria</taxon>
        <taxon>Rhodobacterales</taxon>
        <taxon>Roseobacteraceae</taxon>
        <taxon>Tranquillimonas</taxon>
    </lineage>
</organism>
<proteinExistence type="predicted"/>
<gene>
    <name evidence="3" type="ORF">SAMN04488047_106192</name>
</gene>
<dbReference type="RefSeq" id="WP_143096136.1">
    <property type="nucleotide sequence ID" value="NZ_FOXA01000006.1"/>
</dbReference>
<sequence length="62" mass="6801">MKKSREITRRGVLAAAPAVGAAAASAGAAEAAEQDVERDDDPRRVELRDTTHIRTYYDLCRK</sequence>
<feature type="region of interest" description="Disordered" evidence="1">
    <location>
        <begin position="26"/>
        <end position="47"/>
    </location>
</feature>
<evidence type="ECO:0000313" key="3">
    <source>
        <dbReference type="EMBL" id="SFP44385.1"/>
    </source>
</evidence>
<dbReference type="EMBL" id="FOXA01000006">
    <property type="protein sequence ID" value="SFP44385.1"/>
    <property type="molecule type" value="Genomic_DNA"/>
</dbReference>
<evidence type="ECO:0000313" key="4">
    <source>
        <dbReference type="Proteomes" id="UP000199356"/>
    </source>
</evidence>
<feature type="chain" id="PRO_5011567361" evidence="2">
    <location>
        <begin position="32"/>
        <end position="62"/>
    </location>
</feature>